<evidence type="ECO:0000313" key="1">
    <source>
        <dbReference type="EMBL" id="NID10306.1"/>
    </source>
</evidence>
<gene>
    <name evidence="1" type="ORF">F7231_08975</name>
</gene>
<protein>
    <recommendedName>
        <fullName evidence="3">Lysine-specific metallo-endopeptidase domain-containing protein</fullName>
    </recommendedName>
</protein>
<keyword evidence="2" id="KW-1185">Reference proteome</keyword>
<organism evidence="1 2">
    <name type="scientific">Fibrivirga algicola</name>
    <dbReference type="NCBI Taxonomy" id="2950420"/>
    <lineage>
        <taxon>Bacteria</taxon>
        <taxon>Pseudomonadati</taxon>
        <taxon>Bacteroidota</taxon>
        <taxon>Cytophagia</taxon>
        <taxon>Cytophagales</taxon>
        <taxon>Spirosomataceae</taxon>
        <taxon>Fibrivirga</taxon>
    </lineage>
</organism>
<name>A0ABX0QDT6_9BACT</name>
<sequence>MAQQPYGRFPAIGVNDSRPFHTKVVNLLDTIAGTAVGQAMLTQIQQSGKRVDITMLRPGTDTGNKCVAHNIKKFVRLRQAFTSGHDPAHVSLREELQHTLSQAEAAGHSRLFICKQLAQGLTPATVRTANNLTHVPHNLTRTNVADNAWAVAQILEKITRGTIRPDEIPTTRNAEYTLVDNLIRILKPWLRPGDGSNCGIYFDPDNQASCAGDRGMAWRPPGIGLAHELCHAWRNVTGNRLFDDAQACGLSDDEVMTTGIPPYNAEPFSENRFRSVWTLSNWERWRHWINELPMRDSYR</sequence>
<comment type="caution">
    <text evidence="1">The sequence shown here is derived from an EMBL/GenBank/DDBJ whole genome shotgun (WGS) entry which is preliminary data.</text>
</comment>
<reference evidence="1" key="1">
    <citation type="submission" date="2024-05" db="EMBL/GenBank/DDBJ databases">
        <authorList>
            <person name="Jung D.-H."/>
        </authorList>
    </citation>
    <scope>NUCLEOTIDE SEQUENCE</scope>
    <source>
        <strain evidence="1">JA-25</strain>
    </source>
</reference>
<accession>A0ABX0QDT6</accession>
<dbReference type="Proteomes" id="UP000606008">
    <property type="component" value="Unassembled WGS sequence"/>
</dbReference>
<proteinExistence type="predicted"/>
<evidence type="ECO:0008006" key="3">
    <source>
        <dbReference type="Google" id="ProtNLM"/>
    </source>
</evidence>
<dbReference type="EMBL" id="WAEL01000003">
    <property type="protein sequence ID" value="NID10306.1"/>
    <property type="molecule type" value="Genomic_DNA"/>
</dbReference>
<dbReference type="RefSeq" id="WP_166691676.1">
    <property type="nucleotide sequence ID" value="NZ_WAEL01000003.1"/>
</dbReference>
<evidence type="ECO:0000313" key="2">
    <source>
        <dbReference type="Proteomes" id="UP000606008"/>
    </source>
</evidence>